<dbReference type="Proteomes" id="UP000199520">
    <property type="component" value="Unassembled WGS sequence"/>
</dbReference>
<dbReference type="Gene3D" id="3.30.390.50">
    <property type="entry name" value="CO dehydrogenase flavoprotein, C-terminal domain"/>
    <property type="match status" value="1"/>
</dbReference>
<dbReference type="Pfam" id="PF03450">
    <property type="entry name" value="CO_deh_flav_C"/>
    <property type="match status" value="1"/>
</dbReference>
<sequence length="286" mass="30170">MSYRYIKPQTTEQVIGVMQQYSEHHLLAGGTDLLVRMKLGRIVSGTFIDISDLKELQEFTVDNGIITIGAAVTHAQISSSSYMKEFAPALAAASASVGSPQIRNRGTIGGNSGNASPAGDTIPALMTYAAVVTIAGPQGARTIPINEFFTGPGRTVLKSDEFILSFSFSAQKAGQGSAFEKLGKRKALAISIVNAASFIAVDLDQTVTQARIALGSVAATPLRITAAENIIIGRKLTDSVIAKAAKTAADSVNPIDDVRSEADYRKKIVAALTQRTLKNSCSFLGF</sequence>
<dbReference type="PROSITE" id="PS51387">
    <property type="entry name" value="FAD_PCMH"/>
    <property type="match status" value="1"/>
</dbReference>
<protein>
    <submittedName>
        <fullName evidence="5">Carbon-monoxide dehydrogenase medium subunit</fullName>
    </submittedName>
</protein>
<keyword evidence="1" id="KW-0285">Flavoprotein</keyword>
<dbReference type="OrthoDB" id="9789842at2"/>
<dbReference type="STRING" id="1123291.SAMN04490355_100677"/>
<dbReference type="GO" id="GO:0071949">
    <property type="term" value="F:FAD binding"/>
    <property type="evidence" value="ECO:0007669"/>
    <property type="project" value="InterPro"/>
</dbReference>
<evidence type="ECO:0000256" key="2">
    <source>
        <dbReference type="ARBA" id="ARBA00022827"/>
    </source>
</evidence>
<evidence type="ECO:0000313" key="5">
    <source>
        <dbReference type="EMBL" id="SFL48687.1"/>
    </source>
</evidence>
<keyword evidence="2" id="KW-0274">FAD</keyword>
<dbReference type="SMART" id="SM01092">
    <property type="entry name" value="CO_deh_flav_C"/>
    <property type="match status" value="1"/>
</dbReference>
<dbReference type="Gene3D" id="3.30.43.10">
    <property type="entry name" value="Uridine Diphospho-n-acetylenolpyruvylglucosamine Reductase, domain 2"/>
    <property type="match status" value="1"/>
</dbReference>
<dbReference type="AlphaFoldDB" id="A0A1I4I3J8"/>
<dbReference type="InterPro" id="IPR002346">
    <property type="entry name" value="Mopterin_DH_FAD-bd"/>
</dbReference>
<evidence type="ECO:0000313" key="6">
    <source>
        <dbReference type="Proteomes" id="UP000199520"/>
    </source>
</evidence>
<evidence type="ECO:0000256" key="3">
    <source>
        <dbReference type="ARBA" id="ARBA00023002"/>
    </source>
</evidence>
<dbReference type="InterPro" id="IPR051312">
    <property type="entry name" value="Diverse_Substr_Oxidored"/>
</dbReference>
<name>A0A1I4I3J8_9FIRM</name>
<dbReference type="Pfam" id="PF00941">
    <property type="entry name" value="FAD_binding_5"/>
    <property type="match status" value="1"/>
</dbReference>
<reference evidence="6" key="1">
    <citation type="submission" date="2016-10" db="EMBL/GenBank/DDBJ databases">
        <authorList>
            <person name="Varghese N."/>
            <person name="Submissions S."/>
        </authorList>
    </citation>
    <scope>NUCLEOTIDE SEQUENCE [LARGE SCALE GENOMIC DNA]</scope>
    <source>
        <strain evidence="6">DSM 13327</strain>
    </source>
</reference>
<dbReference type="Gene3D" id="3.30.465.10">
    <property type="match status" value="1"/>
</dbReference>
<dbReference type="EMBL" id="FOTS01000006">
    <property type="protein sequence ID" value="SFL48687.1"/>
    <property type="molecule type" value="Genomic_DNA"/>
</dbReference>
<proteinExistence type="predicted"/>
<dbReference type="SUPFAM" id="SSF55447">
    <property type="entry name" value="CO dehydrogenase flavoprotein C-terminal domain-like"/>
    <property type="match status" value="1"/>
</dbReference>
<dbReference type="SUPFAM" id="SSF56176">
    <property type="entry name" value="FAD-binding/transporter-associated domain-like"/>
    <property type="match status" value="1"/>
</dbReference>
<dbReference type="InterPro" id="IPR036683">
    <property type="entry name" value="CO_DH_flav_C_dom_sf"/>
</dbReference>
<dbReference type="InterPro" id="IPR016166">
    <property type="entry name" value="FAD-bd_PCMH"/>
</dbReference>
<dbReference type="GO" id="GO:0016491">
    <property type="term" value="F:oxidoreductase activity"/>
    <property type="evidence" value="ECO:0007669"/>
    <property type="project" value="UniProtKB-KW"/>
</dbReference>
<dbReference type="InterPro" id="IPR036318">
    <property type="entry name" value="FAD-bd_PCMH-like_sf"/>
</dbReference>
<dbReference type="PANTHER" id="PTHR42659">
    <property type="entry name" value="XANTHINE DEHYDROGENASE SUBUNIT C-RELATED"/>
    <property type="match status" value="1"/>
</dbReference>
<keyword evidence="3" id="KW-0560">Oxidoreductase</keyword>
<dbReference type="RefSeq" id="WP_090933382.1">
    <property type="nucleotide sequence ID" value="NZ_FOTS01000006.1"/>
</dbReference>
<accession>A0A1I4I3J8</accession>
<dbReference type="PANTHER" id="PTHR42659:SF2">
    <property type="entry name" value="XANTHINE DEHYDROGENASE SUBUNIT C-RELATED"/>
    <property type="match status" value="1"/>
</dbReference>
<dbReference type="InterPro" id="IPR016167">
    <property type="entry name" value="FAD-bd_PCMH_sub1"/>
</dbReference>
<keyword evidence="6" id="KW-1185">Reference proteome</keyword>
<evidence type="ECO:0000259" key="4">
    <source>
        <dbReference type="PROSITE" id="PS51387"/>
    </source>
</evidence>
<feature type="domain" description="FAD-binding PCMH-type" evidence="4">
    <location>
        <begin position="1"/>
        <end position="173"/>
    </location>
</feature>
<gene>
    <name evidence="5" type="ORF">SAMN04490355_100677</name>
</gene>
<dbReference type="InterPro" id="IPR016169">
    <property type="entry name" value="FAD-bd_PCMH_sub2"/>
</dbReference>
<dbReference type="InterPro" id="IPR005107">
    <property type="entry name" value="CO_DH_flav_C"/>
</dbReference>
<organism evidence="5 6">
    <name type="scientific">Pelosinus propionicus DSM 13327</name>
    <dbReference type="NCBI Taxonomy" id="1123291"/>
    <lineage>
        <taxon>Bacteria</taxon>
        <taxon>Bacillati</taxon>
        <taxon>Bacillota</taxon>
        <taxon>Negativicutes</taxon>
        <taxon>Selenomonadales</taxon>
        <taxon>Sporomusaceae</taxon>
        <taxon>Pelosinus</taxon>
    </lineage>
</organism>
<evidence type="ECO:0000256" key="1">
    <source>
        <dbReference type="ARBA" id="ARBA00022630"/>
    </source>
</evidence>